<protein>
    <recommendedName>
        <fullName evidence="2">Zasp-like motif domain-containing protein</fullName>
    </recommendedName>
</protein>
<feature type="compositionally biased region" description="Polar residues" evidence="1">
    <location>
        <begin position="145"/>
        <end position="154"/>
    </location>
</feature>
<dbReference type="InterPro" id="IPR031847">
    <property type="entry name" value="PDLI1-4/Zasp-like_mid"/>
</dbReference>
<dbReference type="SMART" id="SM00735">
    <property type="entry name" value="ZM"/>
    <property type="match status" value="1"/>
</dbReference>
<proteinExistence type="predicted"/>
<feature type="domain" description="Zasp-like motif" evidence="2">
    <location>
        <begin position="70"/>
        <end position="95"/>
    </location>
</feature>
<dbReference type="InterPro" id="IPR006643">
    <property type="entry name" value="Zasp-like_motif"/>
</dbReference>
<accession>A0A9P0AMC1</accession>
<dbReference type="AlphaFoldDB" id="A0A9P0AMC1"/>
<evidence type="ECO:0000259" key="2">
    <source>
        <dbReference type="SMART" id="SM00735"/>
    </source>
</evidence>
<evidence type="ECO:0000313" key="3">
    <source>
        <dbReference type="EMBL" id="CAH0393825.1"/>
    </source>
</evidence>
<evidence type="ECO:0000256" key="1">
    <source>
        <dbReference type="SAM" id="MobiDB-lite"/>
    </source>
</evidence>
<feature type="region of interest" description="Disordered" evidence="1">
    <location>
        <begin position="121"/>
        <end position="184"/>
    </location>
</feature>
<organism evidence="3 4">
    <name type="scientific">Bemisia tabaci</name>
    <name type="common">Sweetpotato whitefly</name>
    <name type="synonym">Aleurodes tabaci</name>
    <dbReference type="NCBI Taxonomy" id="7038"/>
    <lineage>
        <taxon>Eukaryota</taxon>
        <taxon>Metazoa</taxon>
        <taxon>Ecdysozoa</taxon>
        <taxon>Arthropoda</taxon>
        <taxon>Hexapoda</taxon>
        <taxon>Insecta</taxon>
        <taxon>Pterygota</taxon>
        <taxon>Neoptera</taxon>
        <taxon>Paraneoptera</taxon>
        <taxon>Hemiptera</taxon>
        <taxon>Sternorrhyncha</taxon>
        <taxon>Aleyrodoidea</taxon>
        <taxon>Aleyrodidae</taxon>
        <taxon>Aleyrodinae</taxon>
        <taxon>Bemisia</taxon>
    </lineage>
</organism>
<evidence type="ECO:0000313" key="4">
    <source>
        <dbReference type="Proteomes" id="UP001152759"/>
    </source>
</evidence>
<reference evidence="3" key="1">
    <citation type="submission" date="2021-12" db="EMBL/GenBank/DDBJ databases">
        <authorList>
            <person name="King R."/>
        </authorList>
    </citation>
    <scope>NUCLEOTIDE SEQUENCE</scope>
</reference>
<sequence>MFQPYRTSPLVLPGAKVKKDKPYTESYLRHHPNPAMRAAPGHYDPSQEVLMKQRVADTIIHRVGHDDGKNIVNKQYNTPIGLYSEKNIADSIQSQTGQGFGPTPYKKTYVYNPAKSETYKALQESEHEKFHEPAQPPVQPPVQTRVFSPVQSKRLTAPTAPDPNRASPQPHPTAPHPNANYTGVNSEEIHQSGSFKRLMHMVMTESY</sequence>
<dbReference type="EMBL" id="OU963868">
    <property type="protein sequence ID" value="CAH0393825.1"/>
    <property type="molecule type" value="Genomic_DNA"/>
</dbReference>
<gene>
    <name evidence="3" type="ORF">BEMITA_LOCUS12184</name>
</gene>
<name>A0A9P0AMC1_BEMTA</name>
<dbReference type="Pfam" id="PF15936">
    <property type="entry name" value="DUF4749"/>
    <property type="match status" value="1"/>
</dbReference>
<dbReference type="Proteomes" id="UP001152759">
    <property type="component" value="Chromosome 7"/>
</dbReference>
<feature type="compositionally biased region" description="Basic and acidic residues" evidence="1">
    <location>
        <begin position="123"/>
        <end position="132"/>
    </location>
</feature>
<keyword evidence="4" id="KW-1185">Reference proteome</keyword>